<keyword evidence="1" id="KW-0732">Signal</keyword>
<organism evidence="2 3">
    <name type="scientific">Klebsiella grimontii</name>
    <dbReference type="NCBI Taxonomy" id="2058152"/>
    <lineage>
        <taxon>Bacteria</taxon>
        <taxon>Pseudomonadati</taxon>
        <taxon>Pseudomonadota</taxon>
        <taxon>Gammaproteobacteria</taxon>
        <taxon>Enterobacterales</taxon>
        <taxon>Enterobacteriaceae</taxon>
        <taxon>Klebsiella/Raoultella group</taxon>
        <taxon>Klebsiella</taxon>
    </lineage>
</organism>
<evidence type="ECO:0000313" key="2">
    <source>
        <dbReference type="EMBL" id="STW06256.1"/>
    </source>
</evidence>
<dbReference type="EMBL" id="UGMX01000002">
    <property type="protein sequence ID" value="STW06256.1"/>
    <property type="molecule type" value="Genomic_DNA"/>
</dbReference>
<reference evidence="2 3" key="1">
    <citation type="submission" date="2018-06" db="EMBL/GenBank/DDBJ databases">
        <authorList>
            <consortium name="Pathogen Informatics"/>
            <person name="Doyle S."/>
        </authorList>
    </citation>
    <scope>NUCLEOTIDE SEQUENCE [LARGE SCALE GENOMIC DNA]</scope>
    <source>
        <strain evidence="2 3">NCTC9149</strain>
    </source>
</reference>
<proteinExistence type="predicted"/>
<name>A0A7H4P1E1_9ENTR</name>
<comment type="caution">
    <text evidence="2">The sequence shown here is derived from an EMBL/GenBank/DDBJ whole genome shotgun (WGS) entry which is preliminary data.</text>
</comment>
<dbReference type="Proteomes" id="UP000254571">
    <property type="component" value="Unassembled WGS sequence"/>
</dbReference>
<dbReference type="PROSITE" id="PS51257">
    <property type="entry name" value="PROKAR_LIPOPROTEIN"/>
    <property type="match status" value="1"/>
</dbReference>
<sequence>MKSILPICALLFLLGLTSNALAACSIKTSAPVIGPVDSFALNSAPQGVMAGAGFYCTPELVALNSTNTLSATLSSANKSNGVSAVA</sequence>
<evidence type="ECO:0000256" key="1">
    <source>
        <dbReference type="SAM" id="SignalP"/>
    </source>
</evidence>
<feature type="signal peptide" evidence="1">
    <location>
        <begin position="1"/>
        <end position="22"/>
    </location>
</feature>
<gene>
    <name evidence="2" type="ORF">NCTC9149_02668</name>
</gene>
<dbReference type="AlphaFoldDB" id="A0A7H4P1E1"/>
<protein>
    <submittedName>
        <fullName evidence="2">Sigma-fimbriae tip adhesin</fullName>
    </submittedName>
</protein>
<feature type="chain" id="PRO_5028966146" evidence="1">
    <location>
        <begin position="23"/>
        <end position="86"/>
    </location>
</feature>
<accession>A0A7H4P1E1</accession>
<evidence type="ECO:0000313" key="3">
    <source>
        <dbReference type="Proteomes" id="UP000254571"/>
    </source>
</evidence>